<dbReference type="PROSITE" id="PS50858">
    <property type="entry name" value="BSD"/>
    <property type="match status" value="1"/>
</dbReference>
<dbReference type="Gene3D" id="1.10.3970.10">
    <property type="entry name" value="BSD domain"/>
    <property type="match status" value="1"/>
</dbReference>
<dbReference type="EMBL" id="JAAARO010000006">
    <property type="protein sequence ID" value="KAF5746326.1"/>
    <property type="molecule type" value="Genomic_DNA"/>
</dbReference>
<evidence type="ECO:0000313" key="4">
    <source>
        <dbReference type="Proteomes" id="UP000593562"/>
    </source>
</evidence>
<dbReference type="InParanoid" id="A0A7J7DJS7"/>
<accession>A0A7J7DJS7</accession>
<organism evidence="3 4">
    <name type="scientific">Tripterygium wilfordii</name>
    <name type="common">Thunder God vine</name>
    <dbReference type="NCBI Taxonomy" id="458696"/>
    <lineage>
        <taxon>Eukaryota</taxon>
        <taxon>Viridiplantae</taxon>
        <taxon>Streptophyta</taxon>
        <taxon>Embryophyta</taxon>
        <taxon>Tracheophyta</taxon>
        <taxon>Spermatophyta</taxon>
        <taxon>Magnoliopsida</taxon>
        <taxon>eudicotyledons</taxon>
        <taxon>Gunneridae</taxon>
        <taxon>Pentapetalae</taxon>
        <taxon>rosids</taxon>
        <taxon>fabids</taxon>
        <taxon>Celastrales</taxon>
        <taxon>Celastraceae</taxon>
        <taxon>Tripterygium</taxon>
    </lineage>
</organism>
<evidence type="ECO:0000313" key="3">
    <source>
        <dbReference type="EMBL" id="KAF5746326.1"/>
    </source>
</evidence>
<feature type="region of interest" description="Disordered" evidence="1">
    <location>
        <begin position="149"/>
        <end position="175"/>
    </location>
</feature>
<comment type="caution">
    <text evidence="3">The sequence shown here is derived from an EMBL/GenBank/DDBJ whole genome shotgun (WGS) entry which is preliminary data.</text>
</comment>
<proteinExistence type="predicted"/>
<sequence length="175" mass="20274">MDFSSWIRRSLLKNPEKPDLPKQSNMTQAGDELLGVTQPLIDHIKTFTVDSFKNFRLQDDDGIADAYASPTSSSGNVRQDLAEWQQRHATLVLSRVKELSQLRFMLCPRHLKERQFWRIYFMLVKSHIAEYELRAIQLAKLKKMEVENDESQHSSVYEVEMAETKQVARSSSSTP</sequence>
<dbReference type="Proteomes" id="UP000593562">
    <property type="component" value="Unassembled WGS sequence"/>
</dbReference>
<dbReference type="InterPro" id="IPR005607">
    <property type="entry name" value="BSD_dom"/>
</dbReference>
<dbReference type="OrthoDB" id="47923at2759"/>
<gene>
    <name evidence="3" type="ORF">HS088_TW06G00497</name>
</gene>
<name>A0A7J7DJS7_TRIWF</name>
<dbReference type="SUPFAM" id="SSF140383">
    <property type="entry name" value="BSD domain-like"/>
    <property type="match status" value="1"/>
</dbReference>
<keyword evidence="4" id="KW-1185">Reference proteome</keyword>
<reference evidence="3 4" key="1">
    <citation type="journal article" date="2020" name="Nat. Commun.">
        <title>Genome of Tripterygium wilfordii and identification of cytochrome P450 involved in triptolide biosynthesis.</title>
        <authorList>
            <person name="Tu L."/>
            <person name="Su P."/>
            <person name="Zhang Z."/>
            <person name="Gao L."/>
            <person name="Wang J."/>
            <person name="Hu T."/>
            <person name="Zhou J."/>
            <person name="Zhang Y."/>
            <person name="Zhao Y."/>
            <person name="Liu Y."/>
            <person name="Song Y."/>
            <person name="Tong Y."/>
            <person name="Lu Y."/>
            <person name="Yang J."/>
            <person name="Xu C."/>
            <person name="Jia M."/>
            <person name="Peters R.J."/>
            <person name="Huang L."/>
            <person name="Gao W."/>
        </authorList>
    </citation>
    <scope>NUCLEOTIDE SEQUENCE [LARGE SCALE GENOMIC DNA]</scope>
    <source>
        <strain evidence="4">cv. XIE 37</strain>
        <tissue evidence="3">Leaf</tissue>
    </source>
</reference>
<evidence type="ECO:0000256" key="1">
    <source>
        <dbReference type="SAM" id="MobiDB-lite"/>
    </source>
</evidence>
<protein>
    <recommendedName>
        <fullName evidence="2">BSD domain-containing protein</fullName>
    </recommendedName>
</protein>
<evidence type="ECO:0000259" key="2">
    <source>
        <dbReference type="PROSITE" id="PS50858"/>
    </source>
</evidence>
<dbReference type="FunCoup" id="A0A7J7DJS7">
    <property type="interactions" value="1129"/>
</dbReference>
<dbReference type="SMART" id="SM00751">
    <property type="entry name" value="BSD"/>
    <property type="match status" value="1"/>
</dbReference>
<dbReference type="AlphaFoldDB" id="A0A7J7DJS7"/>
<dbReference type="InterPro" id="IPR035925">
    <property type="entry name" value="BSD_dom_sf"/>
</dbReference>
<dbReference type="PANTHER" id="PTHR31923:SF3">
    <property type="entry name" value="BSD DOMAIN-CONTAINING PROTEIN"/>
    <property type="match status" value="1"/>
</dbReference>
<dbReference type="Pfam" id="PF03909">
    <property type="entry name" value="BSD"/>
    <property type="match status" value="1"/>
</dbReference>
<dbReference type="PANTHER" id="PTHR31923">
    <property type="entry name" value="BSD DOMAIN-CONTAINING PROTEIN"/>
    <property type="match status" value="1"/>
</dbReference>
<feature type="domain" description="BSD" evidence="2">
    <location>
        <begin position="83"/>
        <end position="128"/>
    </location>
</feature>